<evidence type="ECO:0000313" key="4">
    <source>
        <dbReference type="Proteomes" id="UP001172155"/>
    </source>
</evidence>
<feature type="non-terminal residue" evidence="3">
    <location>
        <position position="250"/>
    </location>
</feature>
<feature type="domain" description="DUF8212" evidence="2">
    <location>
        <begin position="229"/>
        <end position="250"/>
    </location>
</feature>
<proteinExistence type="predicted"/>
<evidence type="ECO:0000313" key="3">
    <source>
        <dbReference type="EMBL" id="KAK0750574.1"/>
    </source>
</evidence>
<dbReference type="Pfam" id="PF06985">
    <property type="entry name" value="HET"/>
    <property type="match status" value="1"/>
</dbReference>
<dbReference type="Pfam" id="PF26640">
    <property type="entry name" value="DUF8212"/>
    <property type="match status" value="1"/>
</dbReference>
<dbReference type="AlphaFoldDB" id="A0AA40F3L8"/>
<sequence length="250" mass="28241">MWLINAATLALEFFLPEQAPPYAILSHTWGDGEVGLAEFQRLDDQAKAKPGFSKIQKTCDLARTGGIAHVWVDTCCIDKTSSAELSEAINSMYSYYSRATVCYAYVNDWGPNTTWEDLDSARDTPPRWFTRGWTLQELIAPSNVRFYDSTWTFRGSKADKGVLPHLSSITAINQNILRDGSEDALRGICLAQRMSWASRRETTRTEDTAYCLLGIFQINMPLLYGEGSRAFKRLQEEIIKNTTDLSILAW</sequence>
<organism evidence="3 4">
    <name type="scientific">Schizothecium vesticola</name>
    <dbReference type="NCBI Taxonomy" id="314040"/>
    <lineage>
        <taxon>Eukaryota</taxon>
        <taxon>Fungi</taxon>
        <taxon>Dikarya</taxon>
        <taxon>Ascomycota</taxon>
        <taxon>Pezizomycotina</taxon>
        <taxon>Sordariomycetes</taxon>
        <taxon>Sordariomycetidae</taxon>
        <taxon>Sordariales</taxon>
        <taxon>Schizotheciaceae</taxon>
        <taxon>Schizothecium</taxon>
    </lineage>
</organism>
<reference evidence="3" key="1">
    <citation type="submission" date="2023-06" db="EMBL/GenBank/DDBJ databases">
        <title>Genome-scale phylogeny and comparative genomics of the fungal order Sordariales.</title>
        <authorList>
            <consortium name="Lawrence Berkeley National Laboratory"/>
            <person name="Hensen N."/>
            <person name="Bonometti L."/>
            <person name="Westerberg I."/>
            <person name="Brannstrom I.O."/>
            <person name="Guillou S."/>
            <person name="Cros-Aarteil S."/>
            <person name="Calhoun S."/>
            <person name="Haridas S."/>
            <person name="Kuo A."/>
            <person name="Mondo S."/>
            <person name="Pangilinan J."/>
            <person name="Riley R."/>
            <person name="LaButti K."/>
            <person name="Andreopoulos B."/>
            <person name="Lipzen A."/>
            <person name="Chen C."/>
            <person name="Yanf M."/>
            <person name="Daum C."/>
            <person name="Ng V."/>
            <person name="Clum A."/>
            <person name="Steindorff A."/>
            <person name="Ohm R."/>
            <person name="Martin F."/>
            <person name="Silar P."/>
            <person name="Natvig D."/>
            <person name="Lalanne C."/>
            <person name="Gautier V."/>
            <person name="Ament-velasquez S.L."/>
            <person name="Kruys A."/>
            <person name="Hutchinson M.I."/>
            <person name="Powell A.J."/>
            <person name="Barry K."/>
            <person name="Miller A.N."/>
            <person name="Grigoriev I.V."/>
            <person name="Debuchy R."/>
            <person name="Gladieux P."/>
            <person name="Thoren M.H."/>
            <person name="Johannesson H."/>
        </authorList>
    </citation>
    <scope>NUCLEOTIDE SEQUENCE</scope>
    <source>
        <strain evidence="3">SMH3187-1</strain>
    </source>
</reference>
<gene>
    <name evidence="3" type="ORF">B0T18DRAFT_306237</name>
</gene>
<name>A0AA40F3L8_9PEZI</name>
<dbReference type="EMBL" id="JAUKUD010000003">
    <property type="protein sequence ID" value="KAK0750574.1"/>
    <property type="molecule type" value="Genomic_DNA"/>
</dbReference>
<dbReference type="InterPro" id="IPR010730">
    <property type="entry name" value="HET"/>
</dbReference>
<dbReference type="PANTHER" id="PTHR10622:SF10">
    <property type="entry name" value="HET DOMAIN-CONTAINING PROTEIN"/>
    <property type="match status" value="1"/>
</dbReference>
<evidence type="ECO:0000259" key="2">
    <source>
        <dbReference type="Pfam" id="PF26640"/>
    </source>
</evidence>
<dbReference type="PANTHER" id="PTHR10622">
    <property type="entry name" value="HET DOMAIN-CONTAINING PROTEIN"/>
    <property type="match status" value="1"/>
</dbReference>
<keyword evidence="4" id="KW-1185">Reference proteome</keyword>
<evidence type="ECO:0000259" key="1">
    <source>
        <dbReference type="Pfam" id="PF06985"/>
    </source>
</evidence>
<comment type="caution">
    <text evidence="3">The sequence shown here is derived from an EMBL/GenBank/DDBJ whole genome shotgun (WGS) entry which is preliminary data.</text>
</comment>
<protein>
    <submittedName>
        <fullName evidence="3">Heterokaryon incompatibility protein-domain-containing protein</fullName>
    </submittedName>
</protein>
<dbReference type="Proteomes" id="UP001172155">
    <property type="component" value="Unassembled WGS sequence"/>
</dbReference>
<accession>A0AA40F3L8</accession>
<feature type="domain" description="Heterokaryon incompatibility" evidence="1">
    <location>
        <begin position="22"/>
        <end position="112"/>
    </location>
</feature>
<dbReference type="InterPro" id="IPR058525">
    <property type="entry name" value="DUF8212"/>
</dbReference>